<comment type="caution">
    <text evidence="2">The sequence shown here is derived from an EMBL/GenBank/DDBJ whole genome shotgun (WGS) entry which is preliminary data.</text>
</comment>
<organism evidence="2 3">
    <name type="scientific">Lentzea pudingi</name>
    <dbReference type="NCBI Taxonomy" id="1789439"/>
    <lineage>
        <taxon>Bacteria</taxon>
        <taxon>Bacillati</taxon>
        <taxon>Actinomycetota</taxon>
        <taxon>Actinomycetes</taxon>
        <taxon>Pseudonocardiales</taxon>
        <taxon>Pseudonocardiaceae</taxon>
        <taxon>Lentzea</taxon>
    </lineage>
</organism>
<dbReference type="RefSeq" id="WP_189152668.1">
    <property type="nucleotide sequence ID" value="NZ_BMNC01000001.1"/>
</dbReference>
<keyword evidence="3" id="KW-1185">Reference proteome</keyword>
<protein>
    <recommendedName>
        <fullName evidence="4">Band 7 domain-containing protein</fullName>
    </recommendedName>
</protein>
<proteinExistence type="predicted"/>
<gene>
    <name evidence="2" type="ORF">GCM10011609_02360</name>
</gene>
<name>A0ABQ2HAP7_9PSEU</name>
<feature type="region of interest" description="Disordered" evidence="1">
    <location>
        <begin position="307"/>
        <end position="328"/>
    </location>
</feature>
<dbReference type="Proteomes" id="UP000597656">
    <property type="component" value="Unassembled WGS sequence"/>
</dbReference>
<evidence type="ECO:0000313" key="3">
    <source>
        <dbReference type="Proteomes" id="UP000597656"/>
    </source>
</evidence>
<evidence type="ECO:0000313" key="2">
    <source>
        <dbReference type="EMBL" id="GGM70208.1"/>
    </source>
</evidence>
<reference evidence="3" key="1">
    <citation type="journal article" date="2019" name="Int. J. Syst. Evol. Microbiol.">
        <title>The Global Catalogue of Microorganisms (GCM) 10K type strain sequencing project: providing services to taxonomists for standard genome sequencing and annotation.</title>
        <authorList>
            <consortium name="The Broad Institute Genomics Platform"/>
            <consortium name="The Broad Institute Genome Sequencing Center for Infectious Disease"/>
            <person name="Wu L."/>
            <person name="Ma J."/>
        </authorList>
    </citation>
    <scope>NUCLEOTIDE SEQUENCE [LARGE SCALE GENOMIC DNA]</scope>
    <source>
        <strain evidence="3">CGMCC 4.7319</strain>
    </source>
</reference>
<dbReference type="EMBL" id="BMNC01000001">
    <property type="protein sequence ID" value="GGM70208.1"/>
    <property type="molecule type" value="Genomic_DNA"/>
</dbReference>
<evidence type="ECO:0000256" key="1">
    <source>
        <dbReference type="SAM" id="MobiDB-lite"/>
    </source>
</evidence>
<sequence length="328" mass="36949">MTRQLSQDEAISLARRLVVADGNPAAEEGSEEETRLPPERPREVVGPILGDCSLGKWDALRGRMPADARTARLFVTSTGKRLFFAPDQQPSAGRLIRQRVCHVYEIDMGTHLTRVETKLPCRGDDVFFDAVVELRWRVQDAELAVRSGVTNVGNELMPEITRCLRGVTRTFEVGEVREAEEQALKELTSGDPFGQRFGLHVEIFLTLSMDEPSLVHAALDRKVERMRGIIVKGDYHQFALQLSVREKSITEVMQVLAQERQNSKQVVVEFLTKMLESDAIERWEIEDDLRVLLQSLREWSNGELAGVQETRSTSLGTGRRPIAGGDKR</sequence>
<evidence type="ECO:0008006" key="4">
    <source>
        <dbReference type="Google" id="ProtNLM"/>
    </source>
</evidence>
<accession>A0ABQ2HAP7</accession>